<evidence type="ECO:0000313" key="3">
    <source>
        <dbReference type="Proteomes" id="UP000033956"/>
    </source>
</evidence>
<dbReference type="OrthoDB" id="3982782at2"/>
<protein>
    <submittedName>
        <fullName evidence="2">Amidohydrolase</fullName>
    </submittedName>
</protein>
<feature type="region of interest" description="Disordered" evidence="1">
    <location>
        <begin position="263"/>
        <end position="304"/>
    </location>
</feature>
<organism evidence="2 3">
    <name type="scientific">Microbacterium terrae</name>
    <dbReference type="NCBI Taxonomy" id="69369"/>
    <lineage>
        <taxon>Bacteria</taxon>
        <taxon>Bacillati</taxon>
        <taxon>Actinomycetota</taxon>
        <taxon>Actinomycetes</taxon>
        <taxon>Micrococcales</taxon>
        <taxon>Microbacteriaceae</taxon>
        <taxon>Microbacterium</taxon>
    </lineage>
</organism>
<name>A0A0M2GVI3_9MICO</name>
<dbReference type="AlphaFoldDB" id="A0A0M2GVI3"/>
<sequence length="362" mass="38314">MMNEADVTPWAGQEVIDCHFHERATDEGLIAHLDGAGVSGALVLAFGDFTARHASLAQTHPGRILGWARGAKIVPSDVDPEGDGTSAAFDMTSETTPDAVTQLRQLKLGGWKGFAETGGPLEVDSPELQRAYALAGELDVPVMMHFQATAAPGQPAYGIRGFSRIEDMLKKYPRTRFVAHAPDFWGGIDARYRDGGMYLLDAVVPGGLSDRLLADYDNLYGDLGAPSALLQLRRDLDFTTAFLERHRSKLMFGSDCGCADGQGTPPDAPAWPVATGAAPADAGAGRPAAAGSAAGDADRPAPEPKFDAQMAAAMQTAMMALGGLAGKCIARELLDVVWRTTSPETFHDLVSANARRVYALDS</sequence>
<dbReference type="RefSeq" id="WP_157004066.1">
    <property type="nucleotide sequence ID" value="NZ_BSES01000001.1"/>
</dbReference>
<dbReference type="SUPFAM" id="SSF51556">
    <property type="entry name" value="Metallo-dependent hydrolases"/>
    <property type="match status" value="1"/>
</dbReference>
<dbReference type="STRING" id="92835.RS81_03279"/>
<feature type="compositionally biased region" description="Low complexity" evidence="1">
    <location>
        <begin position="270"/>
        <end position="295"/>
    </location>
</feature>
<accession>A0A0M2GVI3</accession>
<evidence type="ECO:0000313" key="2">
    <source>
        <dbReference type="EMBL" id="KJL37522.1"/>
    </source>
</evidence>
<dbReference type="Proteomes" id="UP000033956">
    <property type="component" value="Unassembled WGS sequence"/>
</dbReference>
<dbReference type="Gene3D" id="3.20.20.140">
    <property type="entry name" value="Metal-dependent hydrolases"/>
    <property type="match status" value="1"/>
</dbReference>
<reference evidence="2 3" key="1">
    <citation type="submission" date="2015-02" db="EMBL/GenBank/DDBJ databases">
        <title>Draft genome sequences of ten Microbacterium spp. with emphasis on heavy metal contaminated environments.</title>
        <authorList>
            <person name="Corretto E."/>
        </authorList>
    </citation>
    <scope>NUCLEOTIDE SEQUENCE [LARGE SCALE GENOMIC DNA]</scope>
    <source>
        <strain evidence="2 3">DSM 12510</strain>
    </source>
</reference>
<gene>
    <name evidence="2" type="ORF">RS81_03279</name>
</gene>
<dbReference type="InterPro" id="IPR032466">
    <property type="entry name" value="Metal_Hydrolase"/>
</dbReference>
<comment type="caution">
    <text evidence="2">The sequence shown here is derived from an EMBL/GenBank/DDBJ whole genome shotgun (WGS) entry which is preliminary data.</text>
</comment>
<keyword evidence="3" id="KW-1185">Reference proteome</keyword>
<dbReference type="EMBL" id="JYIZ01000057">
    <property type="protein sequence ID" value="KJL37522.1"/>
    <property type="molecule type" value="Genomic_DNA"/>
</dbReference>
<proteinExistence type="predicted"/>
<dbReference type="PATRIC" id="fig|92835.4.peg.3310"/>
<evidence type="ECO:0000256" key="1">
    <source>
        <dbReference type="SAM" id="MobiDB-lite"/>
    </source>
</evidence>